<comment type="caution">
    <text evidence="1">The sequence shown here is derived from an EMBL/GenBank/DDBJ whole genome shotgun (WGS) entry which is preliminary data.</text>
</comment>
<proteinExistence type="predicted"/>
<organism evidence="1 2">
    <name type="scientific">Mycobacterium hippophais</name>
    <dbReference type="NCBI Taxonomy" id="3016340"/>
    <lineage>
        <taxon>Bacteria</taxon>
        <taxon>Bacillati</taxon>
        <taxon>Actinomycetota</taxon>
        <taxon>Actinomycetes</taxon>
        <taxon>Mycobacteriales</taxon>
        <taxon>Mycobacteriaceae</taxon>
        <taxon>Mycobacterium</taxon>
    </lineage>
</organism>
<accession>A0ABT4PLA3</accession>
<evidence type="ECO:0000313" key="1">
    <source>
        <dbReference type="EMBL" id="MCZ8377324.1"/>
    </source>
</evidence>
<reference evidence="1" key="1">
    <citation type="submission" date="2022-12" db="EMBL/GenBank/DDBJ databases">
        <authorList>
            <person name="Deng Y."/>
            <person name="Zhang Y.-Q."/>
        </authorList>
    </citation>
    <scope>NUCLEOTIDE SEQUENCE</scope>
    <source>
        <strain evidence="1">CPCC 205372</strain>
    </source>
</reference>
<dbReference type="Proteomes" id="UP001142153">
    <property type="component" value="Unassembled WGS sequence"/>
</dbReference>
<protein>
    <submittedName>
        <fullName evidence="1">Uncharacterized protein</fullName>
    </submittedName>
</protein>
<gene>
    <name evidence="1" type="ORF">O6P37_00465</name>
</gene>
<dbReference type="EMBL" id="JAPZPY010000001">
    <property type="protein sequence ID" value="MCZ8377324.1"/>
    <property type="molecule type" value="Genomic_DNA"/>
</dbReference>
<evidence type="ECO:0000313" key="2">
    <source>
        <dbReference type="Proteomes" id="UP001142153"/>
    </source>
</evidence>
<name>A0ABT4PLA3_9MYCO</name>
<sequence length="41" mass="4347">MRSPLPLAEAVAAEAVAFADPRIDLLDPHLAPLFPAAIRPL</sequence>
<keyword evidence="2" id="KW-1185">Reference proteome</keyword>
<dbReference type="RefSeq" id="WP_269892236.1">
    <property type="nucleotide sequence ID" value="NZ_JAPZPY010000001.1"/>
</dbReference>